<protein>
    <submittedName>
        <fullName evidence="9">4-hydroxybenzoate octaprenyltransferase</fullName>
    </submittedName>
</protein>
<evidence type="ECO:0000256" key="1">
    <source>
        <dbReference type="ARBA" id="ARBA00001946"/>
    </source>
</evidence>
<dbReference type="Pfam" id="PF01040">
    <property type="entry name" value="UbiA"/>
    <property type="match status" value="1"/>
</dbReference>
<evidence type="ECO:0000256" key="7">
    <source>
        <dbReference type="ARBA" id="ARBA00023136"/>
    </source>
</evidence>
<evidence type="ECO:0000256" key="2">
    <source>
        <dbReference type="ARBA" id="ARBA00004141"/>
    </source>
</evidence>
<keyword evidence="5 8" id="KW-0812">Transmembrane</keyword>
<dbReference type="Proteomes" id="UP000317716">
    <property type="component" value="Unassembled WGS sequence"/>
</dbReference>
<keyword evidence="7 8" id="KW-0472">Membrane</keyword>
<comment type="cofactor">
    <cofactor evidence="1">
        <name>Mg(2+)</name>
        <dbReference type="ChEBI" id="CHEBI:18420"/>
    </cofactor>
</comment>
<dbReference type="InterPro" id="IPR044878">
    <property type="entry name" value="UbiA_sf"/>
</dbReference>
<evidence type="ECO:0000313" key="10">
    <source>
        <dbReference type="Proteomes" id="UP000317716"/>
    </source>
</evidence>
<sequence length="302" mass="31726">MTTSTATLSPLSRLRTYASFVRIEHTLFSLPLLLAGVFSAPGPALSAARWALIAVAAVGARTAAMALNRLIDRRLDALNPRTRARELPAGRMKTAEAVALLAASVSAYLAACAALGPWFLRVAFVPLAVFTGYPYLKRFTPLCHFGVGLALALAPLAGFAAAHPGLEDFAPAVWLSGFALAWVSGFDIIYATLDEESDRALGVRSMVTWLGRRQALAVSAVLHLAGFACLALAAFAVLRGAAHPPAGTRVALVATLLATGSLLWLEQRWAQDVNLAFFKVNVVVGFGVLASVLMARAAAGGF</sequence>
<dbReference type="InterPro" id="IPR000537">
    <property type="entry name" value="UbiA_prenyltransferase"/>
</dbReference>
<evidence type="ECO:0000256" key="8">
    <source>
        <dbReference type="SAM" id="Phobius"/>
    </source>
</evidence>
<dbReference type="FunFam" id="1.10.357.140:FF:000008">
    <property type="entry name" value="4-hydroxybenzoate octaprenyltransferase"/>
    <property type="match status" value="1"/>
</dbReference>
<organism evidence="9 10">
    <name type="scientific">Eiseniibacteriota bacterium</name>
    <dbReference type="NCBI Taxonomy" id="2212470"/>
    <lineage>
        <taxon>Bacteria</taxon>
        <taxon>Candidatus Eiseniibacteriota</taxon>
    </lineage>
</organism>
<comment type="subcellular location">
    <subcellularLocation>
        <location evidence="2">Membrane</location>
        <topology evidence="2">Multi-pass membrane protein</topology>
    </subcellularLocation>
</comment>
<dbReference type="PANTHER" id="PTHR11048">
    <property type="entry name" value="PRENYLTRANSFERASES"/>
    <property type="match status" value="1"/>
</dbReference>
<feature type="transmembrane region" description="Helical" evidence="8">
    <location>
        <begin position="246"/>
        <end position="265"/>
    </location>
</feature>
<gene>
    <name evidence="9" type="ORF">E6K72_01775</name>
</gene>
<proteinExistence type="inferred from homology"/>
<evidence type="ECO:0000256" key="4">
    <source>
        <dbReference type="ARBA" id="ARBA00022679"/>
    </source>
</evidence>
<dbReference type="GO" id="GO:0006744">
    <property type="term" value="P:ubiquinone biosynthetic process"/>
    <property type="evidence" value="ECO:0007669"/>
    <property type="project" value="TreeGrafter"/>
</dbReference>
<comment type="caution">
    <text evidence="9">The sequence shown here is derived from an EMBL/GenBank/DDBJ whole genome shotgun (WGS) entry which is preliminary data.</text>
</comment>
<feature type="transmembrane region" description="Helical" evidence="8">
    <location>
        <begin position="277"/>
        <end position="299"/>
    </location>
</feature>
<dbReference type="Gene3D" id="1.10.357.140">
    <property type="entry name" value="UbiA prenyltransferase"/>
    <property type="match status" value="1"/>
</dbReference>
<keyword evidence="6 8" id="KW-1133">Transmembrane helix</keyword>
<dbReference type="EMBL" id="VBOS01000052">
    <property type="protein sequence ID" value="TMQ59301.1"/>
    <property type="molecule type" value="Genomic_DNA"/>
</dbReference>
<dbReference type="AlphaFoldDB" id="A0A538T6Q6"/>
<evidence type="ECO:0000313" key="9">
    <source>
        <dbReference type="EMBL" id="TMQ59301.1"/>
    </source>
</evidence>
<comment type="similarity">
    <text evidence="3">Belongs to the UbiA prenyltransferase family.</text>
</comment>
<name>A0A538T6Q6_UNCEI</name>
<dbReference type="GO" id="GO:0005886">
    <property type="term" value="C:plasma membrane"/>
    <property type="evidence" value="ECO:0007669"/>
    <property type="project" value="TreeGrafter"/>
</dbReference>
<evidence type="ECO:0000256" key="3">
    <source>
        <dbReference type="ARBA" id="ARBA00005985"/>
    </source>
</evidence>
<dbReference type="Gene3D" id="1.20.120.1780">
    <property type="entry name" value="UbiA prenyltransferase"/>
    <property type="match status" value="1"/>
</dbReference>
<evidence type="ECO:0000256" key="5">
    <source>
        <dbReference type="ARBA" id="ARBA00022692"/>
    </source>
</evidence>
<feature type="transmembrane region" description="Helical" evidence="8">
    <location>
        <begin position="143"/>
        <end position="166"/>
    </location>
</feature>
<dbReference type="InterPro" id="IPR006371">
    <property type="entry name" value="Polyprenyltransferase_UbiA-li"/>
</dbReference>
<dbReference type="InterPro" id="IPR039653">
    <property type="entry name" value="Prenyltransferase"/>
</dbReference>
<accession>A0A538T6Q6</accession>
<reference evidence="9 10" key="1">
    <citation type="journal article" date="2019" name="Nat. Microbiol.">
        <title>Mediterranean grassland soil C-N compound turnover is dependent on rainfall and depth, and is mediated by genomically divergent microorganisms.</title>
        <authorList>
            <person name="Diamond S."/>
            <person name="Andeer P.F."/>
            <person name="Li Z."/>
            <person name="Crits-Christoph A."/>
            <person name="Burstein D."/>
            <person name="Anantharaman K."/>
            <person name="Lane K.R."/>
            <person name="Thomas B.C."/>
            <person name="Pan C."/>
            <person name="Northen T.R."/>
            <person name="Banfield J.F."/>
        </authorList>
    </citation>
    <scope>NUCLEOTIDE SEQUENCE [LARGE SCALE GENOMIC DNA]</scope>
    <source>
        <strain evidence="9">WS_2</strain>
    </source>
</reference>
<feature type="transmembrane region" description="Helical" evidence="8">
    <location>
        <begin position="172"/>
        <end position="193"/>
    </location>
</feature>
<feature type="transmembrane region" description="Helical" evidence="8">
    <location>
        <begin position="92"/>
        <end position="111"/>
    </location>
</feature>
<evidence type="ECO:0000256" key="6">
    <source>
        <dbReference type="ARBA" id="ARBA00022989"/>
    </source>
</evidence>
<dbReference type="PANTHER" id="PTHR11048:SF28">
    <property type="entry name" value="4-HYDROXYBENZOATE POLYPRENYLTRANSFERASE, MITOCHONDRIAL"/>
    <property type="match status" value="1"/>
</dbReference>
<feature type="transmembrane region" description="Helical" evidence="8">
    <location>
        <begin position="214"/>
        <end position="240"/>
    </location>
</feature>
<dbReference type="CDD" id="cd13959">
    <property type="entry name" value="PT_UbiA_COQ2"/>
    <property type="match status" value="1"/>
</dbReference>
<keyword evidence="4 9" id="KW-0808">Transferase</keyword>
<dbReference type="GO" id="GO:0016765">
    <property type="term" value="F:transferase activity, transferring alkyl or aryl (other than methyl) groups"/>
    <property type="evidence" value="ECO:0007669"/>
    <property type="project" value="InterPro"/>
</dbReference>
<dbReference type="NCBIfam" id="TIGR01475">
    <property type="entry name" value="ubiA_other"/>
    <property type="match status" value="1"/>
</dbReference>